<protein>
    <submittedName>
        <fullName evidence="1">Uncharacterized protein</fullName>
    </submittedName>
</protein>
<evidence type="ECO:0000313" key="2">
    <source>
        <dbReference type="Proteomes" id="UP001347796"/>
    </source>
</evidence>
<comment type="caution">
    <text evidence="1">The sequence shown here is derived from an EMBL/GenBank/DDBJ whole genome shotgun (WGS) entry which is preliminary data.</text>
</comment>
<accession>A0AAN8J0K4</accession>
<evidence type="ECO:0000313" key="1">
    <source>
        <dbReference type="EMBL" id="KAK6167403.1"/>
    </source>
</evidence>
<reference evidence="1 2" key="1">
    <citation type="submission" date="2024-01" db="EMBL/GenBank/DDBJ databases">
        <title>The genome of the rayed Mediterranean limpet Patella caerulea (Linnaeus, 1758).</title>
        <authorList>
            <person name="Anh-Thu Weber A."/>
            <person name="Halstead-Nussloch G."/>
        </authorList>
    </citation>
    <scope>NUCLEOTIDE SEQUENCE [LARGE SCALE GENOMIC DNA]</scope>
    <source>
        <strain evidence="1">AATW-2023a</strain>
        <tissue evidence="1">Whole specimen</tissue>
    </source>
</reference>
<name>A0AAN8J0K4_PATCE</name>
<sequence>MKIEGDVRGEKKHANHGYRVVVVIRYLLEGIIDIRIMDMGVKVVMNVKRQGSGGGGKIRIRRNKRNHECLVVVLRRDVSVRRVDMGVKIIVNVWEIGLWWW</sequence>
<keyword evidence="2" id="KW-1185">Reference proteome</keyword>
<organism evidence="1 2">
    <name type="scientific">Patella caerulea</name>
    <name type="common">Rayed Mediterranean limpet</name>
    <dbReference type="NCBI Taxonomy" id="87958"/>
    <lineage>
        <taxon>Eukaryota</taxon>
        <taxon>Metazoa</taxon>
        <taxon>Spiralia</taxon>
        <taxon>Lophotrochozoa</taxon>
        <taxon>Mollusca</taxon>
        <taxon>Gastropoda</taxon>
        <taxon>Patellogastropoda</taxon>
        <taxon>Patelloidea</taxon>
        <taxon>Patellidae</taxon>
        <taxon>Patella</taxon>
    </lineage>
</organism>
<dbReference type="Proteomes" id="UP001347796">
    <property type="component" value="Unassembled WGS sequence"/>
</dbReference>
<proteinExistence type="predicted"/>
<dbReference type="AlphaFoldDB" id="A0AAN8J0K4"/>
<dbReference type="EMBL" id="JAZGQO010000018">
    <property type="protein sequence ID" value="KAK6167403.1"/>
    <property type="molecule type" value="Genomic_DNA"/>
</dbReference>
<gene>
    <name evidence="1" type="ORF">SNE40_021439</name>
</gene>